<dbReference type="GO" id="GO:0006351">
    <property type="term" value="P:DNA-templated transcription"/>
    <property type="evidence" value="ECO:0007669"/>
    <property type="project" value="InterPro"/>
</dbReference>
<dbReference type="PANTHER" id="PTHR31001">
    <property type="entry name" value="UNCHARACTERIZED TRANSCRIPTIONAL REGULATORY PROTEIN"/>
    <property type="match status" value="1"/>
</dbReference>
<gene>
    <name evidence="5" type="ORF">MOBT1_000344</name>
</gene>
<evidence type="ECO:0000259" key="4">
    <source>
        <dbReference type="SMART" id="SM00906"/>
    </source>
</evidence>
<evidence type="ECO:0000256" key="1">
    <source>
        <dbReference type="ARBA" id="ARBA00004123"/>
    </source>
</evidence>
<feature type="compositionally biased region" description="Basic and acidic residues" evidence="3">
    <location>
        <begin position="610"/>
        <end position="621"/>
    </location>
</feature>
<evidence type="ECO:0000256" key="2">
    <source>
        <dbReference type="ARBA" id="ARBA00023242"/>
    </source>
</evidence>
<dbReference type="Proteomes" id="UP001214603">
    <property type="component" value="Chromosome 1"/>
</dbReference>
<evidence type="ECO:0000313" key="6">
    <source>
        <dbReference type="Proteomes" id="UP001214603"/>
    </source>
</evidence>
<comment type="subcellular location">
    <subcellularLocation>
        <location evidence="1">Nucleus</location>
    </subcellularLocation>
</comment>
<name>A0AAF0IRV4_9BASI</name>
<feature type="region of interest" description="Disordered" evidence="3">
    <location>
        <begin position="60"/>
        <end position="108"/>
    </location>
</feature>
<keyword evidence="6" id="KW-1185">Reference proteome</keyword>
<dbReference type="InterPro" id="IPR007219">
    <property type="entry name" value="XnlR_reg_dom"/>
</dbReference>
<proteinExistence type="predicted"/>
<sequence>MKACIERRIPEQCHTFQQSDSTSDISARLARLENVVEAKISETMHHLDVLLPKMLERSGAGMRSDVHERQSKRRSSWEYPSTQNGPDSEDDSDENVSEKTAHFKQEPLPAMMKAAGNFPAGQMNPGPSHCPMDPRDDLDMNTMSQPMQESLAASMHSRDVSRQLINAYLETINQYRHPIPKDLIFRIFNKFYDDGAVVYAGNITQFGLLAALCSIGALYVTVTQPKMIPELSKNGEYDELDASKRLCNAAQIACFLAQNMSREDIYTVLTYTHLSRLFFVRGQIKLSWNSTVNCVRVAMGIGLHRDGEIMGLDQETTHLRRIVWSLVYSVERTTALGYGRPMIICDALCDTQPPQLSGDLNEVPKELRPLFSNVAPPNLLLINNLRSKFALYIGDLSFEVQNVHKNVAYSRILQIHVAFTRFVADEVPFYLKIWLKDNELVQNTQCDPYFSFVKIQRYQLWLDFNFFVLALHCPYLLRYSSKKREKYCTSYEACIEAVKLNLALRRELLYDEAFPKRYRDSMAGFRWFNTVVVAGFILLKKPSASDAALLSEYMNEFMAWRANHRGTLQEQDLDKEIDIVRAFLDRAKSSTEELQLDHPSVSSSSSTGERSPKRTRLDPFESRGAFAGSDLPNATAHAASQPHGWSASDVQAWRQQRPMPPPGPDAPNLDWATTHDQEPVSGQNGAPFLNPMGLGSTNMPYNPNVVSPGAPEVDSLHPLYGMPMITPNVALNPQTLMPVWPQNLGSSSSTPSAPFFPIDTQDQKWDPQQLLDLW</sequence>
<dbReference type="Pfam" id="PF04082">
    <property type="entry name" value="Fungal_trans"/>
    <property type="match status" value="1"/>
</dbReference>
<evidence type="ECO:0000313" key="5">
    <source>
        <dbReference type="EMBL" id="WFD01668.1"/>
    </source>
</evidence>
<keyword evidence="2" id="KW-0539">Nucleus</keyword>
<reference evidence="5" key="1">
    <citation type="submission" date="2023-03" db="EMBL/GenBank/DDBJ databases">
        <title>Mating type loci evolution in Malassezia.</title>
        <authorList>
            <person name="Coelho M.A."/>
        </authorList>
    </citation>
    <scope>NUCLEOTIDE SEQUENCE</scope>
    <source>
        <strain evidence="5">CBS 7876</strain>
    </source>
</reference>
<dbReference type="InterPro" id="IPR050613">
    <property type="entry name" value="Sec_Metabolite_Reg"/>
</dbReference>
<dbReference type="GO" id="GO:0005634">
    <property type="term" value="C:nucleus"/>
    <property type="evidence" value="ECO:0007669"/>
    <property type="project" value="UniProtKB-SubCell"/>
</dbReference>
<dbReference type="PANTHER" id="PTHR31001:SF87">
    <property type="entry name" value="COL-21"/>
    <property type="match status" value="1"/>
</dbReference>
<organism evidence="5 6">
    <name type="scientific">Malassezia obtusa</name>
    <dbReference type="NCBI Taxonomy" id="76774"/>
    <lineage>
        <taxon>Eukaryota</taxon>
        <taxon>Fungi</taxon>
        <taxon>Dikarya</taxon>
        <taxon>Basidiomycota</taxon>
        <taxon>Ustilaginomycotina</taxon>
        <taxon>Malasseziomycetes</taxon>
        <taxon>Malasseziales</taxon>
        <taxon>Malasseziaceae</taxon>
        <taxon>Malassezia</taxon>
    </lineage>
</organism>
<dbReference type="CDD" id="cd12148">
    <property type="entry name" value="fungal_TF_MHR"/>
    <property type="match status" value="1"/>
</dbReference>
<feature type="region of interest" description="Disordered" evidence="3">
    <location>
        <begin position="591"/>
        <end position="687"/>
    </location>
</feature>
<dbReference type="GO" id="GO:0008270">
    <property type="term" value="F:zinc ion binding"/>
    <property type="evidence" value="ECO:0007669"/>
    <property type="project" value="InterPro"/>
</dbReference>
<dbReference type="SMART" id="SM00906">
    <property type="entry name" value="Fungal_trans"/>
    <property type="match status" value="1"/>
</dbReference>
<feature type="domain" description="Xylanolytic transcriptional activator regulatory" evidence="4">
    <location>
        <begin position="287"/>
        <end position="360"/>
    </location>
</feature>
<dbReference type="GO" id="GO:0003677">
    <property type="term" value="F:DNA binding"/>
    <property type="evidence" value="ECO:0007669"/>
    <property type="project" value="InterPro"/>
</dbReference>
<accession>A0AAF0IRV4</accession>
<protein>
    <recommendedName>
        <fullName evidence="4">Xylanolytic transcriptional activator regulatory domain-containing protein</fullName>
    </recommendedName>
</protein>
<feature type="compositionally biased region" description="Basic and acidic residues" evidence="3">
    <location>
        <begin position="96"/>
        <end position="105"/>
    </location>
</feature>
<dbReference type="AlphaFoldDB" id="A0AAF0IRV4"/>
<evidence type="ECO:0000256" key="3">
    <source>
        <dbReference type="SAM" id="MobiDB-lite"/>
    </source>
</evidence>
<dbReference type="EMBL" id="CP119934">
    <property type="protein sequence ID" value="WFD01668.1"/>
    <property type="molecule type" value="Genomic_DNA"/>
</dbReference>